<organism evidence="1 2">
    <name type="scientific">Rhododendron simsii</name>
    <name type="common">Sims's rhododendron</name>
    <dbReference type="NCBI Taxonomy" id="118357"/>
    <lineage>
        <taxon>Eukaryota</taxon>
        <taxon>Viridiplantae</taxon>
        <taxon>Streptophyta</taxon>
        <taxon>Embryophyta</taxon>
        <taxon>Tracheophyta</taxon>
        <taxon>Spermatophyta</taxon>
        <taxon>Magnoliopsida</taxon>
        <taxon>eudicotyledons</taxon>
        <taxon>Gunneridae</taxon>
        <taxon>Pentapetalae</taxon>
        <taxon>asterids</taxon>
        <taxon>Ericales</taxon>
        <taxon>Ericaceae</taxon>
        <taxon>Ericoideae</taxon>
        <taxon>Rhodoreae</taxon>
        <taxon>Rhododendron</taxon>
    </lineage>
</organism>
<name>A0A834HAL8_RHOSS</name>
<evidence type="ECO:0000313" key="2">
    <source>
        <dbReference type="Proteomes" id="UP000626092"/>
    </source>
</evidence>
<dbReference type="Proteomes" id="UP000626092">
    <property type="component" value="Unassembled WGS sequence"/>
</dbReference>
<proteinExistence type="predicted"/>
<keyword evidence="2" id="KW-1185">Reference proteome</keyword>
<dbReference type="AlphaFoldDB" id="A0A834HAL8"/>
<dbReference type="Pfam" id="PF02992">
    <property type="entry name" value="Transposase_21"/>
    <property type="match status" value="2"/>
</dbReference>
<comment type="caution">
    <text evidence="1">The sequence shown here is derived from an EMBL/GenBank/DDBJ whole genome shotgun (WGS) entry which is preliminary data.</text>
</comment>
<evidence type="ECO:0000313" key="1">
    <source>
        <dbReference type="EMBL" id="KAF7149717.1"/>
    </source>
</evidence>
<protein>
    <submittedName>
        <fullName evidence="1">Uncharacterized protein</fullName>
    </submittedName>
</protein>
<dbReference type="EMBL" id="WJXA01000002">
    <property type="protein sequence ID" value="KAF7149717.1"/>
    <property type="molecule type" value="Genomic_DNA"/>
</dbReference>
<dbReference type="OrthoDB" id="1293063at2759"/>
<dbReference type="PANTHER" id="PTHR10775:SF185">
    <property type="entry name" value="OS08G0208400 PROTEIN"/>
    <property type="match status" value="1"/>
</dbReference>
<dbReference type="PANTHER" id="PTHR10775">
    <property type="entry name" value="OS08G0208400 PROTEIN"/>
    <property type="match status" value="1"/>
</dbReference>
<accession>A0A834HAL8</accession>
<gene>
    <name evidence="1" type="ORF">RHSIM_Rhsim02G0149700</name>
</gene>
<reference evidence="1" key="1">
    <citation type="submission" date="2019-11" db="EMBL/GenBank/DDBJ databases">
        <authorList>
            <person name="Liu Y."/>
            <person name="Hou J."/>
            <person name="Li T.-Q."/>
            <person name="Guan C.-H."/>
            <person name="Wu X."/>
            <person name="Wu H.-Z."/>
            <person name="Ling F."/>
            <person name="Zhang R."/>
            <person name="Shi X.-G."/>
            <person name="Ren J.-P."/>
            <person name="Chen E.-F."/>
            <person name="Sun J.-M."/>
        </authorList>
    </citation>
    <scope>NUCLEOTIDE SEQUENCE</scope>
    <source>
        <strain evidence="1">Adult_tree_wgs_1</strain>
        <tissue evidence="1">Leaves</tissue>
    </source>
</reference>
<dbReference type="InterPro" id="IPR004242">
    <property type="entry name" value="Transposase_21"/>
</dbReference>
<sequence length="271" mass="31612">MKQSYSIMSLLIPGPIAPGRDIDVYLRPLIDELKELWERGAVTYDASTPQTFRMHVAVMWTINVFLAWLRSKLGYVGARRWLPKDHPWRRSHLFDGKVDHQKRPMDLTGEQILQQMNKGTYKPFGKHPSNKRKRGDPILNWTKKSIFFELPYWEKLLLQHNLDVMHIEKNIFEALLGILLSIDGKNKGTEKARQTHKRGGQRPHIADFYSSTHYNQKKKKWIAPICEQLHEYGVSLKSSSSKRSSGQSHEEVRVLKNEVETLKDVCKQQND</sequence>